<keyword evidence="5" id="KW-0742">SOS response</keyword>
<dbReference type="Pfam" id="PF13438">
    <property type="entry name" value="DUF4113"/>
    <property type="match status" value="1"/>
</dbReference>
<evidence type="ECO:0000256" key="2">
    <source>
        <dbReference type="ARBA" id="ARBA00022763"/>
    </source>
</evidence>
<dbReference type="InterPro" id="IPR017961">
    <property type="entry name" value="DNA_pol_Y-fam_little_finger"/>
</dbReference>
<dbReference type="PROSITE" id="PS50173">
    <property type="entry name" value="UMUC"/>
    <property type="match status" value="1"/>
</dbReference>
<dbReference type="GO" id="GO:0005829">
    <property type="term" value="C:cytosol"/>
    <property type="evidence" value="ECO:0007669"/>
    <property type="project" value="TreeGrafter"/>
</dbReference>
<keyword evidence="2" id="KW-0227">DNA damage</keyword>
<evidence type="ECO:0000256" key="4">
    <source>
        <dbReference type="ARBA" id="ARBA00023204"/>
    </source>
</evidence>
<dbReference type="RefSeq" id="WP_004867765.1">
    <property type="nucleotide sequence ID" value="NZ_CP005987.1"/>
</dbReference>
<dbReference type="PANTHER" id="PTHR11076:SF34">
    <property type="entry name" value="PROTEIN UMUC"/>
    <property type="match status" value="1"/>
</dbReference>
<dbReference type="CDD" id="cd01700">
    <property type="entry name" value="PolY_Pol_V_umuC"/>
    <property type="match status" value="1"/>
</dbReference>
<dbReference type="InterPro" id="IPR043502">
    <property type="entry name" value="DNA/RNA_pol_sf"/>
</dbReference>
<reference evidence="7 8" key="1">
    <citation type="journal article" date="2009" name="J. Bacteriol.">
        <title>Draft genome sequence of the extremely acidophilic bacterium Acidithiobacillus caldus ATCC 51756 reveals metabolic versatility in the genus Acidithiobacillus.</title>
        <authorList>
            <person name="Valdes J."/>
            <person name="Quatrini R."/>
            <person name="Hallberg K."/>
            <person name="Dopson M."/>
            <person name="Valenzuela P.D."/>
            <person name="Holmes D.S."/>
        </authorList>
    </citation>
    <scope>NUCLEOTIDE SEQUENCE [LARGE SCALE GENOMIC DNA]</scope>
    <source>
        <strain evidence="8">ATCC 51756 / DSM 8584 / KU</strain>
        <plasmid evidence="8">megaPlasmid mpAca1.1</plasmid>
    </source>
</reference>
<protein>
    <submittedName>
        <fullName evidence="7">Error-prone, lesion bypass DNA polymerase V (UmuC)</fullName>
    </submittedName>
</protein>
<dbReference type="GO" id="GO:0006281">
    <property type="term" value="P:DNA repair"/>
    <property type="evidence" value="ECO:0007669"/>
    <property type="project" value="UniProtKB-KW"/>
</dbReference>
<dbReference type="InterPro" id="IPR050116">
    <property type="entry name" value="DNA_polymerase-Y"/>
</dbReference>
<dbReference type="Gene3D" id="3.30.70.270">
    <property type="match status" value="1"/>
</dbReference>
<dbReference type="eggNOG" id="COG0389">
    <property type="taxonomic scope" value="Bacteria"/>
</dbReference>
<dbReference type="InterPro" id="IPR043128">
    <property type="entry name" value="Rev_trsase/Diguanyl_cyclase"/>
</dbReference>
<dbReference type="GO" id="GO:0009432">
    <property type="term" value="P:SOS response"/>
    <property type="evidence" value="ECO:0007669"/>
    <property type="project" value="UniProtKB-KW"/>
</dbReference>
<evidence type="ECO:0000256" key="1">
    <source>
        <dbReference type="ARBA" id="ARBA00010945"/>
    </source>
</evidence>
<dbReference type="Proteomes" id="UP000005522">
    <property type="component" value="Plasmid megap mpAca1.1"/>
</dbReference>
<keyword evidence="4" id="KW-0234">DNA repair</keyword>
<dbReference type="InterPro" id="IPR001126">
    <property type="entry name" value="UmuC"/>
</dbReference>
<keyword evidence="3" id="KW-0741">SOS mutagenesis</keyword>
<evidence type="ECO:0000313" key="7">
    <source>
        <dbReference type="EMBL" id="AIA56657.1"/>
    </source>
</evidence>
<organism evidence="7 8">
    <name type="scientific">Acidithiobacillus caldus (strain ATCC 51756 / DSM 8584 / KU)</name>
    <dbReference type="NCBI Taxonomy" id="637389"/>
    <lineage>
        <taxon>Bacteria</taxon>
        <taxon>Pseudomonadati</taxon>
        <taxon>Pseudomonadota</taxon>
        <taxon>Acidithiobacillia</taxon>
        <taxon>Acidithiobacillales</taxon>
        <taxon>Acidithiobacillaceae</taxon>
        <taxon>Acidithiobacillus</taxon>
    </lineage>
</organism>
<dbReference type="Pfam" id="PF00817">
    <property type="entry name" value="IMS"/>
    <property type="match status" value="1"/>
</dbReference>
<dbReference type="GO" id="GO:0003887">
    <property type="term" value="F:DNA-directed DNA polymerase activity"/>
    <property type="evidence" value="ECO:0007669"/>
    <property type="project" value="TreeGrafter"/>
</dbReference>
<keyword evidence="7" id="KW-0614">Plasmid</keyword>
<dbReference type="SUPFAM" id="SSF56672">
    <property type="entry name" value="DNA/RNA polymerases"/>
    <property type="match status" value="1"/>
</dbReference>
<dbReference type="HOGENOM" id="CLU_012348_3_0_6"/>
<gene>
    <name evidence="7" type="ORF">Acaty_m0084</name>
</gene>
<evidence type="ECO:0000259" key="6">
    <source>
        <dbReference type="PROSITE" id="PS50173"/>
    </source>
</evidence>
<dbReference type="EMBL" id="CP005987">
    <property type="protein sequence ID" value="AIA56657.1"/>
    <property type="molecule type" value="Genomic_DNA"/>
</dbReference>
<dbReference type="KEGG" id="acz:Acaty_m0084"/>
<dbReference type="AlphaFoldDB" id="A0A060A3H8"/>
<dbReference type="GO" id="GO:0003684">
    <property type="term" value="F:damaged DNA binding"/>
    <property type="evidence" value="ECO:0007669"/>
    <property type="project" value="InterPro"/>
</dbReference>
<evidence type="ECO:0000256" key="5">
    <source>
        <dbReference type="ARBA" id="ARBA00023236"/>
    </source>
</evidence>
<accession>A0A060A3H8</accession>
<dbReference type="PANTHER" id="PTHR11076">
    <property type="entry name" value="DNA REPAIR POLYMERASE UMUC / TRANSFERASE FAMILY MEMBER"/>
    <property type="match status" value="1"/>
</dbReference>
<dbReference type="Pfam" id="PF11798">
    <property type="entry name" value="IMS_HHH"/>
    <property type="match status" value="1"/>
</dbReference>
<proteinExistence type="inferred from homology"/>
<geneLocation type="plasmid" evidence="8">
    <name>megaPlasmid mpAca1.1</name>
</geneLocation>
<name>A0A060A3H8_ACICK</name>
<evidence type="ECO:0000256" key="3">
    <source>
        <dbReference type="ARBA" id="ARBA00023199"/>
    </source>
</evidence>
<dbReference type="GO" id="GO:0042276">
    <property type="term" value="P:error-prone translesion synthesis"/>
    <property type="evidence" value="ECO:0007669"/>
    <property type="project" value="TreeGrafter"/>
</dbReference>
<evidence type="ECO:0000313" key="8">
    <source>
        <dbReference type="Proteomes" id="UP000005522"/>
    </source>
</evidence>
<dbReference type="InterPro" id="IPR024728">
    <property type="entry name" value="PolY_HhH_motif"/>
</dbReference>
<dbReference type="Pfam" id="PF11799">
    <property type="entry name" value="IMS_C"/>
    <property type="match status" value="1"/>
</dbReference>
<sequence length="427" mass="47370">MAIALIDANNFYVSCERVFRPSLEGRPVVVLSNNDGCVVARSAEVKALGVAMGTPWFQLQKLAKQEGIIALSSNYTLYADMSNRMMAVLSSFSPVQEVYSIDECFLDLQGFAQVQLHSIGQAARARVRQWLGLPVGVGIAATKTLAKLANHVAKKRPEYAGVCVWDDLPTLDQQRLLQQLPVSEVWGVGRQLSTKLQAMGIRTVWDLQRADPARMRKRFSILMERMIRELRGEPCIAMVEIPPPRQEIQSSRSFGRPVVSAEELCEAVSLYTVRAVDKLRRQGSVASALRVFMHTSPFQTHLPQYYGTKTITLGHPSQDTRVFLQAARIALSDVYRPGFTYAKAGVHLLEIASANARQADFFAPAEEQARDHRLLETLDRVNARFGSGTLQPGVAGLQAPRGWAMKRGNKSPAYTTRWEDLATAKLG</sequence>
<dbReference type="InterPro" id="IPR025188">
    <property type="entry name" value="DUF4113"/>
</dbReference>
<dbReference type="Gene3D" id="1.10.150.20">
    <property type="entry name" value="5' to 3' exonuclease, C-terminal subdomain"/>
    <property type="match status" value="1"/>
</dbReference>
<dbReference type="NCBIfam" id="NF002955">
    <property type="entry name" value="PRK03609.1"/>
    <property type="match status" value="1"/>
</dbReference>
<comment type="similarity">
    <text evidence="1">Belongs to the DNA polymerase type-Y family.</text>
</comment>
<feature type="domain" description="UmuC" evidence="6">
    <location>
        <begin position="3"/>
        <end position="189"/>
    </location>
</feature>
<dbReference type="Gene3D" id="3.40.1170.60">
    <property type="match status" value="1"/>
</dbReference>